<keyword evidence="2" id="KW-1185">Reference proteome</keyword>
<gene>
    <name evidence="1" type="ORF">HJG63_008186</name>
</gene>
<accession>A0A7J8E8H1</accession>
<sequence>MPVIRLLYAGSKITLPDSVILALISTLPAGFLKVLRIGCVAGLCKAGGWRRGLFLHARCFFQQYPSSNVPSPNSSTYSQSLALSYILRTASLHPLRPTSISQAAPLLRGLSPSFPRTSSPNF</sequence>
<reference evidence="1 2" key="1">
    <citation type="journal article" date="2020" name="Nature">
        <title>Six reference-quality genomes reveal evolution of bat adaptations.</title>
        <authorList>
            <person name="Jebb D."/>
            <person name="Huang Z."/>
            <person name="Pippel M."/>
            <person name="Hughes G.M."/>
            <person name="Lavrichenko K."/>
            <person name="Devanna P."/>
            <person name="Winkler S."/>
            <person name="Jermiin L.S."/>
            <person name="Skirmuntt E.C."/>
            <person name="Katzourakis A."/>
            <person name="Burkitt-Gray L."/>
            <person name="Ray D.A."/>
            <person name="Sullivan K.A.M."/>
            <person name="Roscito J.G."/>
            <person name="Kirilenko B.M."/>
            <person name="Davalos L.M."/>
            <person name="Corthals A.P."/>
            <person name="Power M.L."/>
            <person name="Jones G."/>
            <person name="Ransome R.D."/>
            <person name="Dechmann D.K.N."/>
            <person name="Locatelli A.G."/>
            <person name="Puechmaille S.J."/>
            <person name="Fedrigo O."/>
            <person name="Jarvis E.D."/>
            <person name="Hiller M."/>
            <person name="Vernes S.C."/>
            <person name="Myers E.W."/>
            <person name="Teeling E.C."/>
        </authorList>
    </citation>
    <scope>NUCLEOTIDE SEQUENCE [LARGE SCALE GENOMIC DNA]</scope>
    <source>
        <strain evidence="1">MRouAeg1</strain>
        <tissue evidence="1">Muscle</tissue>
    </source>
</reference>
<name>A0A7J8E8H1_ROUAE</name>
<organism evidence="1 2">
    <name type="scientific">Rousettus aegyptiacus</name>
    <name type="common">Egyptian fruit bat</name>
    <name type="synonym">Pteropus aegyptiacus</name>
    <dbReference type="NCBI Taxonomy" id="9407"/>
    <lineage>
        <taxon>Eukaryota</taxon>
        <taxon>Metazoa</taxon>
        <taxon>Chordata</taxon>
        <taxon>Craniata</taxon>
        <taxon>Vertebrata</taxon>
        <taxon>Euteleostomi</taxon>
        <taxon>Mammalia</taxon>
        <taxon>Eutheria</taxon>
        <taxon>Laurasiatheria</taxon>
        <taxon>Chiroptera</taxon>
        <taxon>Yinpterochiroptera</taxon>
        <taxon>Pteropodoidea</taxon>
        <taxon>Pteropodidae</taxon>
        <taxon>Rousettinae</taxon>
        <taxon>Rousettus</taxon>
    </lineage>
</organism>
<dbReference type="AlphaFoldDB" id="A0A7J8E8H1"/>
<evidence type="ECO:0000313" key="1">
    <source>
        <dbReference type="EMBL" id="KAF6431693.1"/>
    </source>
</evidence>
<comment type="caution">
    <text evidence="1">The sequence shown here is derived from an EMBL/GenBank/DDBJ whole genome shotgun (WGS) entry which is preliminary data.</text>
</comment>
<dbReference type="EMBL" id="JACASE010000010">
    <property type="protein sequence ID" value="KAF6431693.1"/>
    <property type="molecule type" value="Genomic_DNA"/>
</dbReference>
<evidence type="ECO:0000313" key="2">
    <source>
        <dbReference type="Proteomes" id="UP000593571"/>
    </source>
</evidence>
<dbReference type="Proteomes" id="UP000593571">
    <property type="component" value="Unassembled WGS sequence"/>
</dbReference>
<protein>
    <submittedName>
        <fullName evidence="1">Uncharacterized protein</fullName>
    </submittedName>
</protein>
<proteinExistence type="predicted"/>